<comment type="caution">
    <text evidence="1">The sequence shown here is derived from an EMBL/GenBank/DDBJ whole genome shotgun (WGS) entry which is preliminary data.</text>
</comment>
<sequence length="308" mass="34507">MDKFLEPIFLNEKMMLNTAAYLFKGITLEEELTTEGSSSKKGKGSLGFKFLQELISPLSVEGEINNSNKESIKSARIYTLGGLHMSVIDELKAHDQLNEVTLTPLNVPKDTFVNLDVVLKPVDFYQILEVIKLLKPLIIQFMEDFGPRINSNVFNKNTTKEIPKYDKLIEALIKSLEDDYLNSKQLEMLMLNPDTNEVIGIVDIDLTDTSPQEIKAKLNDGQFNVIGKVSRQIDAGESISMVQRTVLSKIVDLVGKAVSLNSNPDKFISYQQQLISMQPHVEKFIKLNLPGPAVRVVAMSINALYTTI</sequence>
<dbReference type="Proteomes" id="UP000245539">
    <property type="component" value="Unassembled WGS sequence"/>
</dbReference>
<dbReference type="RefSeq" id="WP_109836316.1">
    <property type="nucleotide sequence ID" value="NZ_QGKM01000005.1"/>
</dbReference>
<accession>A0A317CQ85</accession>
<dbReference type="OrthoDB" id="7015774at2"/>
<protein>
    <submittedName>
        <fullName evidence="1">Uncharacterized protein</fullName>
    </submittedName>
</protein>
<reference evidence="1 2" key="1">
    <citation type="submission" date="2018-05" db="EMBL/GenBank/DDBJ databases">
        <title>Leucothrix arctica sp. nov., isolated from Arctic seawater.</title>
        <authorList>
            <person name="Choi A."/>
            <person name="Baek K."/>
        </authorList>
    </citation>
    <scope>NUCLEOTIDE SEQUENCE [LARGE SCALE GENOMIC DNA]</scope>
    <source>
        <strain evidence="1 2">JCM 18388</strain>
    </source>
</reference>
<name>A0A317CQ85_9GAMM</name>
<evidence type="ECO:0000313" key="2">
    <source>
        <dbReference type="Proteomes" id="UP000245539"/>
    </source>
</evidence>
<dbReference type="InterPro" id="IPR045633">
    <property type="entry name" value="DUF6414"/>
</dbReference>
<gene>
    <name evidence="1" type="ORF">DKW60_03740</name>
</gene>
<keyword evidence="2" id="KW-1185">Reference proteome</keyword>
<evidence type="ECO:0000313" key="1">
    <source>
        <dbReference type="EMBL" id="PWR00262.1"/>
    </source>
</evidence>
<organism evidence="1 2">
    <name type="scientific">Leucothrix pacifica</name>
    <dbReference type="NCBI Taxonomy" id="1247513"/>
    <lineage>
        <taxon>Bacteria</taxon>
        <taxon>Pseudomonadati</taxon>
        <taxon>Pseudomonadota</taxon>
        <taxon>Gammaproteobacteria</taxon>
        <taxon>Thiotrichales</taxon>
        <taxon>Thiotrichaceae</taxon>
        <taxon>Leucothrix</taxon>
    </lineage>
</organism>
<dbReference type="Pfam" id="PF19952">
    <property type="entry name" value="DUF6414"/>
    <property type="match status" value="1"/>
</dbReference>
<dbReference type="EMBL" id="QGKM01000005">
    <property type="protein sequence ID" value="PWR00262.1"/>
    <property type="molecule type" value="Genomic_DNA"/>
</dbReference>
<dbReference type="AlphaFoldDB" id="A0A317CQ85"/>
<proteinExistence type="predicted"/>